<organism evidence="1 2">
    <name type="scientific">Vibrio cholerae</name>
    <dbReference type="NCBI Taxonomy" id="666"/>
    <lineage>
        <taxon>Bacteria</taxon>
        <taxon>Pseudomonadati</taxon>
        <taxon>Pseudomonadota</taxon>
        <taxon>Gammaproteobacteria</taxon>
        <taxon>Vibrionales</taxon>
        <taxon>Vibrionaceae</taxon>
        <taxon>Vibrio</taxon>
    </lineage>
</organism>
<comment type="caution">
    <text evidence="1">The sequence shown here is derived from an EMBL/GenBank/DDBJ whole genome shotgun (WGS) entry which is preliminary data.</text>
</comment>
<dbReference type="AlphaFoldDB" id="A0A5B1C4T9"/>
<dbReference type="EMBL" id="VUAA01000010">
    <property type="protein sequence ID" value="KAA1254680.1"/>
    <property type="molecule type" value="Genomic_DNA"/>
</dbReference>
<protein>
    <submittedName>
        <fullName evidence="1">Uncharacterized protein</fullName>
    </submittedName>
</protein>
<evidence type="ECO:0000313" key="2">
    <source>
        <dbReference type="Proteomes" id="UP000323225"/>
    </source>
</evidence>
<accession>A0A5B1C4T9</accession>
<sequence length="164" mass="19192">MFDKTTENKNKIFELYPENQELVLLDKLSHEFQNFRSGFRGKLDHTYVLSPAASDMFPVTIHNGKPIMGVPDQLFEIFLDIRWYVVNILEGMNSLYLTFEIGVAPKKHPASLRVYKRKLLTEAVSRYKRMGFVRINNKGEALGFDALNYFEKPIAVKKHIDWEY</sequence>
<proteinExistence type="predicted"/>
<evidence type="ECO:0000313" key="1">
    <source>
        <dbReference type="EMBL" id="KAA1254680.1"/>
    </source>
</evidence>
<name>A0A5B1C4T9_VIBCL</name>
<dbReference type="Proteomes" id="UP000323225">
    <property type="component" value="Unassembled WGS sequence"/>
</dbReference>
<reference evidence="1 2" key="1">
    <citation type="submission" date="2019-09" db="EMBL/GenBank/DDBJ databases">
        <authorList>
            <person name="Kritzky A."/>
            <person name="Schelkanova E.Y."/>
            <person name="Alkhova Z.V."/>
            <person name="Smirnova N.I."/>
        </authorList>
    </citation>
    <scope>NUCLEOTIDE SEQUENCE [LARGE SCALE GENOMIC DNA]</scope>
    <source>
        <strain evidence="1 2">M1526</strain>
    </source>
</reference>
<gene>
    <name evidence="1" type="ORF">F0M16_10460</name>
</gene>